<feature type="region of interest" description="Disordered" evidence="11">
    <location>
        <begin position="1"/>
        <end position="77"/>
    </location>
</feature>
<dbReference type="GO" id="GO:0004709">
    <property type="term" value="F:MAP kinase kinase kinase activity"/>
    <property type="evidence" value="ECO:0007669"/>
    <property type="project" value="UniProtKB-EC"/>
</dbReference>
<keyword evidence="3 13" id="KW-0723">Serine/threonine-protein kinase</keyword>
<dbReference type="EMBL" id="BAABME010002148">
    <property type="protein sequence ID" value="GAA0153283.1"/>
    <property type="molecule type" value="Genomic_DNA"/>
</dbReference>
<dbReference type="PROSITE" id="PS50011">
    <property type="entry name" value="PROTEIN_KINASE_DOM"/>
    <property type="match status" value="1"/>
</dbReference>
<comment type="similarity">
    <text evidence="1">Belongs to the protein kinase superfamily. STE Ser/Thr protein kinase family. MAP kinase kinase kinase subfamily.</text>
</comment>
<keyword evidence="14" id="KW-1185">Reference proteome</keyword>
<comment type="catalytic activity">
    <reaction evidence="9">
        <text>L-seryl-[protein] + ATP = O-phospho-L-seryl-[protein] + ADP + H(+)</text>
        <dbReference type="Rhea" id="RHEA:17989"/>
        <dbReference type="Rhea" id="RHEA-COMP:9863"/>
        <dbReference type="Rhea" id="RHEA-COMP:11604"/>
        <dbReference type="ChEBI" id="CHEBI:15378"/>
        <dbReference type="ChEBI" id="CHEBI:29999"/>
        <dbReference type="ChEBI" id="CHEBI:30616"/>
        <dbReference type="ChEBI" id="CHEBI:83421"/>
        <dbReference type="ChEBI" id="CHEBI:456216"/>
        <dbReference type="EC" id="2.7.11.25"/>
    </reaction>
</comment>
<accession>A0AAV3PQC3</accession>
<reference evidence="13 14" key="1">
    <citation type="submission" date="2024-01" db="EMBL/GenBank/DDBJ databases">
        <title>The complete chloroplast genome sequence of Lithospermum erythrorhizon: insights into the phylogenetic relationship among Boraginaceae species and the maternal lineages of purple gromwells.</title>
        <authorList>
            <person name="Okada T."/>
            <person name="Watanabe K."/>
        </authorList>
    </citation>
    <scope>NUCLEOTIDE SEQUENCE [LARGE SCALE GENOMIC DNA]</scope>
</reference>
<proteinExistence type="inferred from homology"/>
<dbReference type="GO" id="GO:0005737">
    <property type="term" value="C:cytoplasm"/>
    <property type="evidence" value="ECO:0007669"/>
    <property type="project" value="TreeGrafter"/>
</dbReference>
<evidence type="ECO:0000256" key="4">
    <source>
        <dbReference type="ARBA" id="ARBA00022679"/>
    </source>
</evidence>
<organism evidence="13 14">
    <name type="scientific">Lithospermum erythrorhizon</name>
    <name type="common">Purple gromwell</name>
    <name type="synonym">Lithospermum officinale var. erythrorhizon</name>
    <dbReference type="NCBI Taxonomy" id="34254"/>
    <lineage>
        <taxon>Eukaryota</taxon>
        <taxon>Viridiplantae</taxon>
        <taxon>Streptophyta</taxon>
        <taxon>Embryophyta</taxon>
        <taxon>Tracheophyta</taxon>
        <taxon>Spermatophyta</taxon>
        <taxon>Magnoliopsida</taxon>
        <taxon>eudicotyledons</taxon>
        <taxon>Gunneridae</taxon>
        <taxon>Pentapetalae</taxon>
        <taxon>asterids</taxon>
        <taxon>lamiids</taxon>
        <taxon>Boraginales</taxon>
        <taxon>Boraginaceae</taxon>
        <taxon>Boraginoideae</taxon>
        <taxon>Lithospermeae</taxon>
        <taxon>Lithospermum</taxon>
    </lineage>
</organism>
<dbReference type="AlphaFoldDB" id="A0AAV3PQC3"/>
<feature type="compositionally biased region" description="Basic residues" evidence="11">
    <location>
        <begin position="40"/>
        <end position="50"/>
    </location>
</feature>
<evidence type="ECO:0000256" key="7">
    <source>
        <dbReference type="ARBA" id="ARBA00022840"/>
    </source>
</evidence>
<evidence type="ECO:0000256" key="3">
    <source>
        <dbReference type="ARBA" id="ARBA00022527"/>
    </source>
</evidence>
<dbReference type="PANTHER" id="PTHR48016">
    <property type="entry name" value="MAP KINASE KINASE KINASE SSK2-RELATED-RELATED"/>
    <property type="match status" value="1"/>
</dbReference>
<dbReference type="InterPro" id="IPR050538">
    <property type="entry name" value="MAP_kinase_kinase_kinase"/>
</dbReference>
<evidence type="ECO:0000256" key="1">
    <source>
        <dbReference type="ARBA" id="ARBA00006529"/>
    </source>
</evidence>
<dbReference type="PANTHER" id="PTHR48016:SF29">
    <property type="entry name" value="MITOGEN-ACTIVATED PROTEIN KINASE KINASE KINASE 1-RELATED"/>
    <property type="match status" value="1"/>
</dbReference>
<dbReference type="GO" id="GO:0005524">
    <property type="term" value="F:ATP binding"/>
    <property type="evidence" value="ECO:0007669"/>
    <property type="project" value="UniProtKB-UniRule"/>
</dbReference>
<evidence type="ECO:0000256" key="9">
    <source>
        <dbReference type="ARBA" id="ARBA00048329"/>
    </source>
</evidence>
<keyword evidence="7 10" id="KW-0067">ATP-binding</keyword>
<dbReference type="InterPro" id="IPR011009">
    <property type="entry name" value="Kinase-like_dom_sf"/>
</dbReference>
<keyword evidence="6 13" id="KW-0418">Kinase</keyword>
<evidence type="ECO:0000256" key="10">
    <source>
        <dbReference type="PROSITE-ProRule" id="PRU10141"/>
    </source>
</evidence>
<feature type="compositionally biased region" description="Low complexity" evidence="11">
    <location>
        <begin position="433"/>
        <end position="459"/>
    </location>
</feature>
<evidence type="ECO:0000256" key="6">
    <source>
        <dbReference type="ARBA" id="ARBA00022777"/>
    </source>
</evidence>
<feature type="domain" description="Protein kinase" evidence="12">
    <location>
        <begin position="469"/>
        <end position="721"/>
    </location>
</feature>
<feature type="region of interest" description="Disordered" evidence="11">
    <location>
        <begin position="431"/>
        <end position="459"/>
    </location>
</feature>
<evidence type="ECO:0000313" key="13">
    <source>
        <dbReference type="EMBL" id="GAA0153283.1"/>
    </source>
</evidence>
<dbReference type="PROSITE" id="PS00108">
    <property type="entry name" value="PROTEIN_KINASE_ST"/>
    <property type="match status" value="1"/>
</dbReference>
<dbReference type="PROSITE" id="PS00107">
    <property type="entry name" value="PROTEIN_KINASE_ATP"/>
    <property type="match status" value="1"/>
</dbReference>
<dbReference type="FunFam" id="1.10.510.10:FF:000359">
    <property type="entry name" value="Mitogen-activated protein kinase 1, putative, expressed"/>
    <property type="match status" value="1"/>
</dbReference>
<dbReference type="Pfam" id="PF00069">
    <property type="entry name" value="Pkinase"/>
    <property type="match status" value="1"/>
</dbReference>
<evidence type="ECO:0000256" key="5">
    <source>
        <dbReference type="ARBA" id="ARBA00022741"/>
    </source>
</evidence>
<evidence type="ECO:0000313" key="14">
    <source>
        <dbReference type="Proteomes" id="UP001454036"/>
    </source>
</evidence>
<keyword evidence="4" id="KW-0808">Transferase</keyword>
<name>A0AAV3PQC3_LITER</name>
<protein>
    <recommendedName>
        <fullName evidence="2">mitogen-activated protein kinase kinase kinase</fullName>
        <ecNumber evidence="2">2.7.11.25</ecNumber>
    </recommendedName>
</protein>
<feature type="compositionally biased region" description="Low complexity" evidence="11">
    <location>
        <begin position="24"/>
        <end position="33"/>
    </location>
</feature>
<feature type="region of interest" description="Disordered" evidence="11">
    <location>
        <begin position="385"/>
        <end position="419"/>
    </location>
</feature>
<dbReference type="InterPro" id="IPR017441">
    <property type="entry name" value="Protein_kinase_ATP_BS"/>
</dbReference>
<evidence type="ECO:0000256" key="11">
    <source>
        <dbReference type="SAM" id="MobiDB-lite"/>
    </source>
</evidence>
<dbReference type="EC" id="2.7.11.25" evidence="2"/>
<comment type="catalytic activity">
    <reaction evidence="8">
        <text>L-threonyl-[protein] + ATP = O-phospho-L-threonyl-[protein] + ADP + H(+)</text>
        <dbReference type="Rhea" id="RHEA:46608"/>
        <dbReference type="Rhea" id="RHEA-COMP:11060"/>
        <dbReference type="Rhea" id="RHEA-COMP:11605"/>
        <dbReference type="ChEBI" id="CHEBI:15378"/>
        <dbReference type="ChEBI" id="CHEBI:30013"/>
        <dbReference type="ChEBI" id="CHEBI:30616"/>
        <dbReference type="ChEBI" id="CHEBI:61977"/>
        <dbReference type="ChEBI" id="CHEBI:456216"/>
        <dbReference type="EC" id="2.7.11.25"/>
    </reaction>
</comment>
<keyword evidence="5 10" id="KW-0547">Nucleotide-binding</keyword>
<dbReference type="SMART" id="SM00220">
    <property type="entry name" value="S_TKc"/>
    <property type="match status" value="1"/>
</dbReference>
<dbReference type="InterPro" id="IPR008271">
    <property type="entry name" value="Ser/Thr_kinase_AS"/>
</dbReference>
<gene>
    <name evidence="13" type="ORF">LIER_11560</name>
</gene>
<dbReference type="Gene3D" id="1.10.510.10">
    <property type="entry name" value="Transferase(Phosphotransferase) domain 1"/>
    <property type="match status" value="1"/>
</dbReference>
<sequence>MHRFPKFFNNSHNNNKNKMKSKSNSKSQPTTPTQPEPKPKPKPKLTRRNAAKNIHYDADPNPSPSGSADSPDDSVTIRTRSLDVYPWGDRTSFRINGKEEGELDFICKSLGLNGPDDFGIQPDDYRVMKARYPQLSAQLEENYDTSVTLGIDRSRSDGVNVDDYRVMKARYAQLSSQFSNFVNIGGVEVEGDDDGVLVDARGGSVVLDIDPSRSDGGNASVDDVLGKVSTFVNVNGVEVEGDARISSVILGVDRSRGGSVNASVDDVSGQVSTFVNVSGLDVEGDARVSSVILGIDRSRLDGVKLYDGVLGNGRLCSGVVDDVVSGLSDGSGVKMGLSRERVGVGIKGERPPAVLLTPPPRMALPVIDDVGSSWDILRSFGPENESISRIEDDQGESSSEDEGHRSAQEDVIEGDDDGVTRETIVGQGRGLVSDSCSFTSNSNDDSSSTTTEPTSISPNGRLIRPISSWVKGRHLGSGSYGSVYEGYADGGFFFAVKEVSLLDQGDRGREIIYQLEQEMDFLSQFEHINIVRYLGTDKDDSNLYIFLELLPQGSLLSLYQRFCFQDSHVSGYTRQILEGLKYLHERNVVHRDIKCANILLGVNGIVKLADFGLAKVDKLNDAKSCKGTSYWMAPEVVKPNQRYGRPADIWSLGCTVLEMLTQKFPYHPLEGLQAMFKIGSGKPPSIPDFLSRDARDFILNCLQVNPATRPSAAELLEHPFVKVTN</sequence>
<dbReference type="Proteomes" id="UP001454036">
    <property type="component" value="Unassembled WGS sequence"/>
</dbReference>
<dbReference type="GO" id="GO:1902065">
    <property type="term" value="P:response to L-glutamate"/>
    <property type="evidence" value="ECO:0007669"/>
    <property type="project" value="UniProtKB-ARBA"/>
</dbReference>
<evidence type="ECO:0000259" key="12">
    <source>
        <dbReference type="PROSITE" id="PS50011"/>
    </source>
</evidence>
<feature type="binding site" evidence="10">
    <location>
        <position position="497"/>
    </location>
    <ligand>
        <name>ATP</name>
        <dbReference type="ChEBI" id="CHEBI:30616"/>
    </ligand>
</feature>
<evidence type="ECO:0000256" key="8">
    <source>
        <dbReference type="ARBA" id="ARBA00047559"/>
    </source>
</evidence>
<dbReference type="SUPFAM" id="SSF56112">
    <property type="entry name" value="Protein kinase-like (PK-like)"/>
    <property type="match status" value="1"/>
</dbReference>
<dbReference type="InterPro" id="IPR000719">
    <property type="entry name" value="Prot_kinase_dom"/>
</dbReference>
<evidence type="ECO:0000256" key="2">
    <source>
        <dbReference type="ARBA" id="ARBA00012406"/>
    </source>
</evidence>
<comment type="caution">
    <text evidence="13">The sequence shown here is derived from an EMBL/GenBank/DDBJ whole genome shotgun (WGS) entry which is preliminary data.</text>
</comment>